<dbReference type="EMBL" id="JANFXK010000006">
    <property type="protein sequence ID" value="MCQ4636484.1"/>
    <property type="molecule type" value="Genomic_DNA"/>
</dbReference>
<evidence type="ECO:0000313" key="2">
    <source>
        <dbReference type="Proteomes" id="UP001524502"/>
    </source>
</evidence>
<reference evidence="1 2" key="1">
    <citation type="submission" date="2022-06" db="EMBL/GenBank/DDBJ databases">
        <title>Isolation of gut microbiota from human fecal samples.</title>
        <authorList>
            <person name="Pamer E.G."/>
            <person name="Barat B."/>
            <person name="Waligurski E."/>
            <person name="Medina S."/>
            <person name="Paddock L."/>
            <person name="Mostad J."/>
        </authorList>
    </citation>
    <scope>NUCLEOTIDE SEQUENCE [LARGE SCALE GENOMIC DNA]</scope>
    <source>
        <strain evidence="1 2">SL.3.17</strain>
    </source>
</reference>
<name>A0ABT1RMS2_9FIRM</name>
<comment type="caution">
    <text evidence="1">The sequence shown here is derived from an EMBL/GenBank/DDBJ whole genome shotgun (WGS) entry which is preliminary data.</text>
</comment>
<dbReference type="RefSeq" id="WP_256131675.1">
    <property type="nucleotide sequence ID" value="NZ_JANFXK010000006.1"/>
</dbReference>
<proteinExistence type="predicted"/>
<protein>
    <submittedName>
        <fullName evidence="1">Uncharacterized protein</fullName>
    </submittedName>
</protein>
<evidence type="ECO:0000313" key="1">
    <source>
        <dbReference type="EMBL" id="MCQ4636484.1"/>
    </source>
</evidence>
<dbReference type="Proteomes" id="UP001524502">
    <property type="component" value="Unassembled WGS sequence"/>
</dbReference>
<accession>A0ABT1RMS2</accession>
<organism evidence="1 2">
    <name type="scientific">Anaerovorax odorimutans</name>
    <dbReference type="NCBI Taxonomy" id="109327"/>
    <lineage>
        <taxon>Bacteria</taxon>
        <taxon>Bacillati</taxon>
        <taxon>Bacillota</taxon>
        <taxon>Clostridia</taxon>
        <taxon>Peptostreptococcales</taxon>
        <taxon>Anaerovoracaceae</taxon>
        <taxon>Anaerovorax</taxon>
    </lineage>
</organism>
<keyword evidence="2" id="KW-1185">Reference proteome</keyword>
<sequence length="233" mass="26367">MRKHIKLTRKTKVVINILLILLLALILGTVFQVNLLPQQAMRDEEKNIGFGPSEIAGSVKQENISIVFGNCGPWTLCSIEERIGGFLWKPAGLQSVYDREKQTGDFGFRIEESKPLYETKAGETYEMQGILYGLISNPQITRIEAEFTDGRTEKAQMLDKGIFYIPKISGEYTESETLDCLNEEYTVGENLYDGPCPEIQWEIKAVTGYDEDGNAVRRVEDYHKGREALVAME</sequence>
<gene>
    <name evidence="1" type="ORF">NE619_07065</name>
</gene>